<comment type="caution">
    <text evidence="2">The sequence shown here is derived from an EMBL/GenBank/DDBJ whole genome shotgun (WGS) entry which is preliminary data.</text>
</comment>
<feature type="transmembrane region" description="Helical" evidence="1">
    <location>
        <begin position="120"/>
        <end position="141"/>
    </location>
</feature>
<name>A0A3N0DU83_9ACTN</name>
<dbReference type="GO" id="GO:0006465">
    <property type="term" value="P:signal peptide processing"/>
    <property type="evidence" value="ECO:0007669"/>
    <property type="project" value="InterPro"/>
</dbReference>
<dbReference type="OrthoDB" id="4315104at2"/>
<dbReference type="GO" id="GO:0004252">
    <property type="term" value="F:serine-type endopeptidase activity"/>
    <property type="evidence" value="ECO:0007669"/>
    <property type="project" value="InterPro"/>
</dbReference>
<keyword evidence="1" id="KW-0472">Membrane</keyword>
<dbReference type="EMBL" id="RJSG01000002">
    <property type="protein sequence ID" value="RNL79189.1"/>
    <property type="molecule type" value="Genomic_DNA"/>
</dbReference>
<accession>A0A3N0DU83</accession>
<dbReference type="AlphaFoldDB" id="A0A3N0DU83"/>
<reference evidence="2 3" key="1">
    <citation type="submission" date="2018-11" db="EMBL/GenBank/DDBJ databases">
        <authorList>
            <person name="Li F."/>
        </authorList>
    </citation>
    <scope>NUCLEOTIDE SEQUENCE [LARGE SCALE GENOMIC DNA]</scope>
    <source>
        <strain evidence="2 3">KIS18-7</strain>
    </source>
</reference>
<protein>
    <submittedName>
        <fullName evidence="2">S26 family signal peptidase</fullName>
    </submittedName>
</protein>
<evidence type="ECO:0000313" key="3">
    <source>
        <dbReference type="Proteomes" id="UP000277094"/>
    </source>
</evidence>
<proteinExistence type="predicted"/>
<evidence type="ECO:0000256" key="1">
    <source>
        <dbReference type="SAM" id="Phobius"/>
    </source>
</evidence>
<keyword evidence="1" id="KW-1133">Transmembrane helix</keyword>
<dbReference type="InterPro" id="IPR019533">
    <property type="entry name" value="Peptidase_S26"/>
</dbReference>
<organism evidence="2 3">
    <name type="scientific">Nocardioides marmorisolisilvae</name>
    <dbReference type="NCBI Taxonomy" id="1542737"/>
    <lineage>
        <taxon>Bacteria</taxon>
        <taxon>Bacillati</taxon>
        <taxon>Actinomycetota</taxon>
        <taxon>Actinomycetes</taxon>
        <taxon>Propionibacteriales</taxon>
        <taxon>Nocardioidaceae</taxon>
        <taxon>Nocardioides</taxon>
    </lineage>
</organism>
<gene>
    <name evidence="2" type="ORF">EFL95_09175</name>
</gene>
<keyword evidence="3" id="KW-1185">Reference proteome</keyword>
<feature type="transmembrane region" description="Helical" evidence="1">
    <location>
        <begin position="153"/>
        <end position="172"/>
    </location>
</feature>
<dbReference type="Proteomes" id="UP000277094">
    <property type="component" value="Unassembled WGS sequence"/>
</dbReference>
<feature type="transmembrane region" description="Helical" evidence="1">
    <location>
        <begin position="5"/>
        <end position="24"/>
    </location>
</feature>
<evidence type="ECO:0000313" key="2">
    <source>
        <dbReference type="EMBL" id="RNL79189.1"/>
    </source>
</evidence>
<dbReference type="CDD" id="cd06530">
    <property type="entry name" value="S26_SPase_I"/>
    <property type="match status" value="1"/>
</dbReference>
<keyword evidence="1" id="KW-0812">Transmembrane</keyword>
<sequence length="270" mass="28414">MTRRIAAWAGVAFLVAFIVVLAGWRAEGGRWVRVETPSMGTRAPVGTLLWVKPVTFSSLKPGDLITFTPPGGHGVTYSHEVKKVFPDGTLATQGRITAQDPWRLGPQNVVGKTVMRWPGAGWLVLAAPVLVLGSLVVAGVAGRVREREARMPVLLVGGALVIVTALVVYRPLTQADRLSFVPVGSGAKATYVSTGMLPVKLSAKGSEPVVLADGEVGSIVAKHATGVEAGKQFTVSVQPAIPMGWWIALVAACFVPGVASTLRRRTNLPS</sequence>
<dbReference type="RefSeq" id="WP_123233691.1">
    <property type="nucleotide sequence ID" value="NZ_RJSG01000002.1"/>
</dbReference>
<feature type="transmembrane region" description="Helical" evidence="1">
    <location>
        <begin position="243"/>
        <end position="262"/>
    </location>
</feature>